<comment type="caution">
    <text evidence="1">The sequence shown here is derived from an EMBL/GenBank/DDBJ whole genome shotgun (WGS) entry which is preliminary data.</text>
</comment>
<dbReference type="Proteomes" id="UP000638560">
    <property type="component" value="Unassembled WGS sequence"/>
</dbReference>
<organism evidence="1 2">
    <name type="scientific">Plantactinospora alkalitolerans</name>
    <dbReference type="NCBI Taxonomy" id="2789879"/>
    <lineage>
        <taxon>Bacteria</taxon>
        <taxon>Bacillati</taxon>
        <taxon>Actinomycetota</taxon>
        <taxon>Actinomycetes</taxon>
        <taxon>Micromonosporales</taxon>
        <taxon>Micromonosporaceae</taxon>
        <taxon>Plantactinospora</taxon>
    </lineage>
</organism>
<reference evidence="1 2" key="1">
    <citation type="submission" date="2020-11" db="EMBL/GenBank/DDBJ databases">
        <title>A novel isolate from a Black sea contaminated sediment with potential to produce alkanes: Plantactinospora alkalitolerans sp. nov.</title>
        <authorList>
            <person name="Carro L."/>
            <person name="Veyisoglu A."/>
            <person name="Guven K."/>
            <person name="Schumann P."/>
            <person name="Klenk H.-P."/>
            <person name="Sahin N."/>
        </authorList>
    </citation>
    <scope>NUCLEOTIDE SEQUENCE [LARGE SCALE GENOMIC DNA]</scope>
    <source>
        <strain evidence="1 2">S1510</strain>
    </source>
</reference>
<keyword evidence="2" id="KW-1185">Reference proteome</keyword>
<gene>
    <name evidence="1" type="ORF">I0C86_41710</name>
</gene>
<dbReference type="EMBL" id="JADPUN010000422">
    <property type="protein sequence ID" value="MBF9135371.1"/>
    <property type="molecule type" value="Genomic_DNA"/>
</dbReference>
<sequence length="112" mass="11979">MVVPLLRLWRSTGWTAKAWAVRAGVGQMTVSALVRGTKASRVTSVAALAGALDAQYVVAPKDLTDRGHVEFLIEQLGLPADRAARVRECLLSAPSSPRPVPDGVRVSRSFVD</sequence>
<evidence type="ECO:0000313" key="1">
    <source>
        <dbReference type="EMBL" id="MBF9135371.1"/>
    </source>
</evidence>
<accession>A0ABS0HA69</accession>
<dbReference type="InterPro" id="IPR010982">
    <property type="entry name" value="Lambda_DNA-bd_dom_sf"/>
</dbReference>
<dbReference type="SUPFAM" id="SSF47413">
    <property type="entry name" value="lambda repressor-like DNA-binding domains"/>
    <property type="match status" value="1"/>
</dbReference>
<protein>
    <recommendedName>
        <fullName evidence="3">HTH cro/C1-type domain-containing protein</fullName>
    </recommendedName>
</protein>
<name>A0ABS0HA69_9ACTN</name>
<evidence type="ECO:0008006" key="3">
    <source>
        <dbReference type="Google" id="ProtNLM"/>
    </source>
</evidence>
<proteinExistence type="predicted"/>
<evidence type="ECO:0000313" key="2">
    <source>
        <dbReference type="Proteomes" id="UP000638560"/>
    </source>
</evidence>
<dbReference type="RefSeq" id="WP_196206824.1">
    <property type="nucleotide sequence ID" value="NZ_JADPUN010000422.1"/>
</dbReference>